<dbReference type="InterPro" id="IPR041916">
    <property type="entry name" value="Anti_sigma_zinc_sf"/>
</dbReference>
<dbReference type="RefSeq" id="WP_278159329.1">
    <property type="nucleotide sequence ID" value="NZ_CP121252.1"/>
</dbReference>
<organism evidence="4 5">
    <name type="scientific">Citricoccus muralis</name>
    <dbReference type="NCBI Taxonomy" id="169134"/>
    <lineage>
        <taxon>Bacteria</taxon>
        <taxon>Bacillati</taxon>
        <taxon>Actinomycetota</taxon>
        <taxon>Actinomycetes</taxon>
        <taxon>Micrococcales</taxon>
        <taxon>Micrococcaceae</taxon>
        <taxon>Citricoccus</taxon>
    </lineage>
</organism>
<dbReference type="InterPro" id="IPR027383">
    <property type="entry name" value="Znf_put"/>
</dbReference>
<dbReference type="EMBL" id="CP121252">
    <property type="protein sequence ID" value="WFP17656.1"/>
    <property type="molecule type" value="Genomic_DNA"/>
</dbReference>
<evidence type="ECO:0000256" key="2">
    <source>
        <dbReference type="ARBA" id="ARBA00023163"/>
    </source>
</evidence>
<dbReference type="Gene3D" id="1.10.10.1320">
    <property type="entry name" value="Anti-sigma factor, zinc-finger domain"/>
    <property type="match status" value="1"/>
</dbReference>
<keyword evidence="5" id="KW-1185">Reference proteome</keyword>
<protein>
    <submittedName>
        <fullName evidence="4">Mycothiol system anti-sigma-R factor</fullName>
    </submittedName>
</protein>
<dbReference type="Proteomes" id="UP001219037">
    <property type="component" value="Chromosome"/>
</dbReference>
<name>A0ABY8H9F7_9MICC</name>
<evidence type="ECO:0000259" key="3">
    <source>
        <dbReference type="Pfam" id="PF13490"/>
    </source>
</evidence>
<dbReference type="NCBIfam" id="TIGR03988">
    <property type="entry name" value="antisig_RsrA"/>
    <property type="match status" value="1"/>
</dbReference>
<evidence type="ECO:0000256" key="1">
    <source>
        <dbReference type="ARBA" id="ARBA00023015"/>
    </source>
</evidence>
<evidence type="ECO:0000313" key="5">
    <source>
        <dbReference type="Proteomes" id="UP001219037"/>
    </source>
</evidence>
<keyword evidence="1" id="KW-0805">Transcription regulation</keyword>
<keyword evidence="2" id="KW-0804">Transcription</keyword>
<feature type="domain" description="Putative zinc-finger" evidence="3">
    <location>
        <begin position="27"/>
        <end position="56"/>
    </location>
</feature>
<dbReference type="InterPro" id="IPR024020">
    <property type="entry name" value="Anit_sigma_mycothiol_RsrA"/>
</dbReference>
<reference evidence="4 5" key="1">
    <citation type="submission" date="2023-04" db="EMBL/GenBank/DDBJ databases">
        <title>Funneling lignin-derived compounds into biodiesel using alkali-halophilic Citricoccus sp. P2.</title>
        <authorList>
            <person name="Luo C.-B."/>
        </authorList>
    </citation>
    <scope>NUCLEOTIDE SEQUENCE [LARGE SCALE GENOMIC DNA]</scope>
    <source>
        <strain evidence="4 5">P2</strain>
    </source>
</reference>
<dbReference type="Pfam" id="PF13490">
    <property type="entry name" value="zf-HC2"/>
    <property type="match status" value="1"/>
</dbReference>
<accession>A0ABY8H9F7</accession>
<sequence length="99" mass="11207">MSETQGAAPMKDDQDCQKIGDCHDARVQRIYEYLDGALSHHDIEEVRLHLTECTDCNAEHDLECIIRSVVKRSCSEKAPDQLKTSIITRISEIRVKAGH</sequence>
<proteinExistence type="predicted"/>
<evidence type="ECO:0000313" key="4">
    <source>
        <dbReference type="EMBL" id="WFP17656.1"/>
    </source>
</evidence>
<gene>
    <name evidence="4" type="primary">rsrA</name>
    <name evidence="4" type="ORF">P8192_06010</name>
</gene>